<comment type="caution">
    <text evidence="4">The sequence shown here is derived from an EMBL/GenBank/DDBJ whole genome shotgun (WGS) entry which is preliminary data.</text>
</comment>
<dbReference type="EMBL" id="ADNW02000009">
    <property type="protein sequence ID" value="EGD24450.1"/>
    <property type="molecule type" value="Genomic_DNA"/>
</dbReference>
<evidence type="ECO:0000256" key="1">
    <source>
        <dbReference type="ARBA" id="ARBA00001933"/>
    </source>
</evidence>
<evidence type="ECO:0000256" key="2">
    <source>
        <dbReference type="ARBA" id="ARBA00022898"/>
    </source>
</evidence>
<dbReference type="Gene3D" id="3.90.105.10">
    <property type="entry name" value="Molybdopterin biosynthesis moea protein, domain 2"/>
    <property type="match status" value="1"/>
</dbReference>
<dbReference type="InterPro" id="IPR036633">
    <property type="entry name" value="Prn/Lys/Arg_de-COase_C_sf"/>
</dbReference>
<dbReference type="InterPro" id="IPR052357">
    <property type="entry name" value="Orn_Lys_Arg_decarboxylase-I"/>
</dbReference>
<protein>
    <recommendedName>
        <fullName evidence="3">Orn/Lys/Arg decarboxylase C-terminal domain-containing protein</fullName>
    </recommendedName>
</protein>
<dbReference type="PANTHER" id="PTHR43277:SF4">
    <property type="entry name" value="ARGININE DECARBOXYLASE"/>
    <property type="match status" value="1"/>
</dbReference>
<accession>F1TJB3</accession>
<proteinExistence type="predicted"/>
<keyword evidence="5" id="KW-1185">Reference proteome</keyword>
<dbReference type="InterPro" id="IPR008286">
    <property type="entry name" value="Prn/Lys/Arg_de-COase_C"/>
</dbReference>
<gene>
    <name evidence="4" type="ORF">HMPREF0724_11986</name>
</gene>
<organism evidence="4 5">
    <name type="scientific">Prescottella equi ATCC 33707</name>
    <dbReference type="NCBI Taxonomy" id="525370"/>
    <lineage>
        <taxon>Bacteria</taxon>
        <taxon>Bacillati</taxon>
        <taxon>Actinomycetota</taxon>
        <taxon>Actinomycetes</taxon>
        <taxon>Mycobacteriales</taxon>
        <taxon>Nocardiaceae</taxon>
        <taxon>Prescottella</taxon>
    </lineage>
</organism>
<dbReference type="Proteomes" id="UP000004245">
    <property type="component" value="Unassembled WGS sequence"/>
</dbReference>
<name>F1TJB3_RHOHA</name>
<feature type="domain" description="Orn/Lys/Arg decarboxylase C-terminal" evidence="3">
    <location>
        <begin position="5"/>
        <end position="50"/>
    </location>
</feature>
<keyword evidence="2" id="KW-0663">Pyridoxal phosphate</keyword>
<dbReference type="GO" id="GO:0003824">
    <property type="term" value="F:catalytic activity"/>
    <property type="evidence" value="ECO:0007669"/>
    <property type="project" value="InterPro"/>
</dbReference>
<sequence length="66" mass="7021">MDAGDADGRIAAEQITPYPPGIPAVVPGERLDRAVIDYLRSGVAAGMNIPDASDTSLEKFRVVKEH</sequence>
<dbReference type="PANTHER" id="PTHR43277">
    <property type="entry name" value="ARGININE DECARBOXYLASE"/>
    <property type="match status" value="1"/>
</dbReference>
<dbReference type="Pfam" id="PF03711">
    <property type="entry name" value="OKR_DC_1_C"/>
    <property type="match status" value="1"/>
</dbReference>
<reference evidence="4" key="1">
    <citation type="submission" date="2011-01" db="EMBL/GenBank/DDBJ databases">
        <authorList>
            <person name="Muzny D."/>
            <person name="Qin X."/>
            <person name="Buhay C."/>
            <person name="Dugan-Rocha S."/>
            <person name="Ding Y."/>
            <person name="Chen G."/>
            <person name="Hawes A."/>
            <person name="Holder M."/>
            <person name="Jhangiani S."/>
            <person name="Johnson A."/>
            <person name="Khan Z."/>
            <person name="Li Z."/>
            <person name="Liu W."/>
            <person name="Liu X."/>
            <person name="Perez L."/>
            <person name="Shen H."/>
            <person name="Wang Q."/>
            <person name="Watt J."/>
            <person name="Xi L."/>
            <person name="Xin Y."/>
            <person name="Zhou J."/>
            <person name="Deng J."/>
            <person name="Jiang H."/>
            <person name="Liu Y."/>
            <person name="Qu J."/>
            <person name="Song X.-Z."/>
            <person name="Zhang L."/>
            <person name="Villasana D."/>
            <person name="Johnson A."/>
            <person name="Liu J."/>
            <person name="Liyanage D."/>
            <person name="Lorensuhewa L."/>
            <person name="Robinson T."/>
            <person name="Song A."/>
            <person name="Song B.-B."/>
            <person name="Dinh H."/>
            <person name="Thornton R."/>
            <person name="Coyle M."/>
            <person name="Francisco L."/>
            <person name="Jackson L."/>
            <person name="Javaid M."/>
            <person name="Korchina V."/>
            <person name="Kovar C."/>
            <person name="Mata R."/>
            <person name="Mathew T."/>
            <person name="Ngo R."/>
            <person name="Nguyen L."/>
            <person name="Nguyen N."/>
            <person name="Okwuonu G."/>
            <person name="Ongeri F."/>
            <person name="Pham C."/>
            <person name="Simmons D."/>
            <person name="Wilczek-Boney K."/>
            <person name="Hale W."/>
            <person name="Jakkamsetti A."/>
            <person name="Pham P."/>
            <person name="Ruth R."/>
            <person name="San Lucas F."/>
            <person name="Warren J."/>
            <person name="Zhang J."/>
            <person name="Zhao Z."/>
            <person name="Zhou C."/>
            <person name="Zhu D."/>
            <person name="Lee S."/>
            <person name="Bess C."/>
            <person name="Blankenburg K."/>
            <person name="Forbes L."/>
            <person name="Fu Q."/>
            <person name="Gubbala S."/>
            <person name="Hirani K."/>
            <person name="Jayaseelan J.C."/>
            <person name="Lara F."/>
            <person name="Munidasa M."/>
            <person name="Palculict T."/>
            <person name="Patil S."/>
            <person name="Pu L.-L."/>
            <person name="Saada N."/>
            <person name="Tang L."/>
            <person name="Weissenberger G."/>
            <person name="Zhu Y."/>
            <person name="Hemphill L."/>
            <person name="Shang Y."/>
            <person name="Youmans B."/>
            <person name="Ayvaz T."/>
            <person name="Ross M."/>
            <person name="Santibanez J."/>
            <person name="Aqrawi P."/>
            <person name="Gross S."/>
            <person name="Joshi V."/>
            <person name="Fowler G."/>
            <person name="Nazareth L."/>
            <person name="Reid J."/>
            <person name="Worley K."/>
            <person name="Petrosino J."/>
            <person name="Highlander S."/>
            <person name="Gibbs R."/>
        </authorList>
    </citation>
    <scope>NUCLEOTIDE SEQUENCE [LARGE SCALE GENOMIC DNA]</scope>
    <source>
        <strain evidence="4">ATCC 33707</strain>
    </source>
</reference>
<evidence type="ECO:0000313" key="4">
    <source>
        <dbReference type="EMBL" id="EGD24450.1"/>
    </source>
</evidence>
<comment type="cofactor">
    <cofactor evidence="1">
        <name>pyridoxal 5'-phosphate</name>
        <dbReference type="ChEBI" id="CHEBI:597326"/>
    </cofactor>
</comment>
<evidence type="ECO:0000313" key="5">
    <source>
        <dbReference type="Proteomes" id="UP000004245"/>
    </source>
</evidence>
<dbReference type="SUPFAM" id="SSF55904">
    <property type="entry name" value="Ornithine decarboxylase C-terminal domain"/>
    <property type="match status" value="1"/>
</dbReference>
<dbReference type="HOGENOM" id="CLU_2828373_0_0_11"/>
<dbReference type="AlphaFoldDB" id="F1TJB3"/>
<evidence type="ECO:0000259" key="3">
    <source>
        <dbReference type="Pfam" id="PF03711"/>
    </source>
</evidence>